<feature type="domain" description="SnoaL-like" evidence="1">
    <location>
        <begin position="21"/>
        <end position="135"/>
    </location>
</feature>
<dbReference type="RefSeq" id="WP_055449789.1">
    <property type="nucleotide sequence ID" value="NZ_CYHF01000002.1"/>
</dbReference>
<reference evidence="3" key="1">
    <citation type="submission" date="2015-08" db="EMBL/GenBank/DDBJ databases">
        <authorList>
            <person name="Varghese N."/>
        </authorList>
    </citation>
    <scope>NUCLEOTIDE SEQUENCE [LARGE SCALE GENOMIC DNA]</scope>
    <source>
        <strain evidence="3">DSM 18181</strain>
    </source>
</reference>
<evidence type="ECO:0000313" key="2">
    <source>
        <dbReference type="EMBL" id="CUA95136.1"/>
    </source>
</evidence>
<proteinExistence type="predicted"/>
<dbReference type="Proteomes" id="UP000183649">
    <property type="component" value="Unassembled WGS sequence"/>
</dbReference>
<sequence length="150" mass="16345">MPRRKLPPQTPWTNSPDDVEAAFYEALASGNLDALMALWSEDDEICCIHPGGQRLDGQLAVREGFSQLLANGGLQINAEVQHRWHSMTSAAHSVVERVQLEVDGQTQWGFVLATNLYVQTAAGWRMVLHHASPGAPQAPLAAMAPSDVLH</sequence>
<dbReference type="PANTHER" id="PTHR34957">
    <property type="entry name" value="NUCLEAR TRANSPORT FACTOR 2 (NTF2) FAMILY PROTEIN"/>
    <property type="match status" value="1"/>
</dbReference>
<dbReference type="OrthoDB" id="5767026at2"/>
<dbReference type="InterPro" id="IPR037401">
    <property type="entry name" value="SnoaL-like"/>
</dbReference>
<dbReference type="InterPro" id="IPR032710">
    <property type="entry name" value="NTF2-like_dom_sf"/>
</dbReference>
<evidence type="ECO:0000259" key="1">
    <source>
        <dbReference type="Pfam" id="PF13474"/>
    </source>
</evidence>
<accession>A0A0K6HWD4</accession>
<evidence type="ECO:0000313" key="3">
    <source>
        <dbReference type="Proteomes" id="UP000183649"/>
    </source>
</evidence>
<dbReference type="Gene3D" id="3.10.450.50">
    <property type="match status" value="1"/>
</dbReference>
<dbReference type="PANTHER" id="PTHR34957:SF1">
    <property type="entry name" value="NUCLEAR TRANSPORT FACTOR 2 (NTF2) FAMILY PROTEIN"/>
    <property type="match status" value="1"/>
</dbReference>
<dbReference type="EMBL" id="CYHF01000002">
    <property type="protein sequence ID" value="CUA95136.1"/>
    <property type="molecule type" value="Genomic_DNA"/>
</dbReference>
<dbReference type="Pfam" id="PF13474">
    <property type="entry name" value="SnoaL_3"/>
    <property type="match status" value="1"/>
</dbReference>
<dbReference type="AlphaFoldDB" id="A0A0K6HWD4"/>
<name>A0A0K6HWD4_9BURK</name>
<keyword evidence="3" id="KW-1185">Reference proteome</keyword>
<protein>
    <submittedName>
        <fullName evidence="2">SnoaL-like domain</fullName>
    </submittedName>
</protein>
<gene>
    <name evidence="2" type="ORF">Ga0061069_102352</name>
</gene>
<dbReference type="STRING" id="339866.GCA_001418255_00876"/>
<organism evidence="2 3">
    <name type="scientific">Thiomonas bhubaneswarensis</name>
    <dbReference type="NCBI Taxonomy" id="339866"/>
    <lineage>
        <taxon>Bacteria</taxon>
        <taxon>Pseudomonadati</taxon>
        <taxon>Pseudomonadota</taxon>
        <taxon>Betaproteobacteria</taxon>
        <taxon>Burkholderiales</taxon>
        <taxon>Thiomonas</taxon>
    </lineage>
</organism>
<dbReference type="SUPFAM" id="SSF54427">
    <property type="entry name" value="NTF2-like"/>
    <property type="match status" value="1"/>
</dbReference>